<gene>
    <name evidence="5" type="ORF">HRJ53_23655</name>
</gene>
<reference evidence="5" key="1">
    <citation type="submission" date="2020-06" db="EMBL/GenBank/DDBJ databases">
        <title>Legume-microbial interactions unlock mineral nutrients during tropical forest succession.</title>
        <authorList>
            <person name="Epihov D.Z."/>
        </authorList>
    </citation>
    <scope>NUCLEOTIDE SEQUENCE [LARGE SCALE GENOMIC DNA]</scope>
    <source>
        <strain evidence="5">Pan2503</strain>
    </source>
</reference>
<comment type="similarity">
    <text evidence="1">Belongs to the ATP-dependent AMP-binding enzyme family.</text>
</comment>
<dbReference type="EMBL" id="JACDQQ010002281">
    <property type="protein sequence ID" value="MBA0087993.1"/>
    <property type="molecule type" value="Genomic_DNA"/>
</dbReference>
<name>A0A7V8NUY6_9BACT</name>
<proteinExistence type="inferred from homology"/>
<dbReference type="InterPro" id="IPR000873">
    <property type="entry name" value="AMP-dep_synth/lig_dom"/>
</dbReference>
<dbReference type="Gene3D" id="3.30.300.30">
    <property type="match status" value="1"/>
</dbReference>
<evidence type="ECO:0000256" key="1">
    <source>
        <dbReference type="ARBA" id="ARBA00006432"/>
    </source>
</evidence>
<comment type="caution">
    <text evidence="5">The sequence shown here is derived from an EMBL/GenBank/DDBJ whole genome shotgun (WGS) entry which is preliminary data.</text>
</comment>
<dbReference type="Pfam" id="PF00501">
    <property type="entry name" value="AMP-binding"/>
    <property type="match status" value="1"/>
</dbReference>
<dbReference type="AlphaFoldDB" id="A0A7V8NUY6"/>
<evidence type="ECO:0000313" key="6">
    <source>
        <dbReference type="Proteomes" id="UP000567293"/>
    </source>
</evidence>
<evidence type="ECO:0000256" key="2">
    <source>
        <dbReference type="ARBA" id="ARBA00022598"/>
    </source>
</evidence>
<feature type="domain" description="AMP-dependent synthetase/ligase" evidence="3">
    <location>
        <begin position="9"/>
        <end position="181"/>
    </location>
</feature>
<evidence type="ECO:0000259" key="4">
    <source>
        <dbReference type="Pfam" id="PF13193"/>
    </source>
</evidence>
<dbReference type="PANTHER" id="PTHR43201:SF5">
    <property type="entry name" value="MEDIUM-CHAIN ACYL-COA LIGASE ACSF2, MITOCHONDRIAL"/>
    <property type="match status" value="1"/>
</dbReference>
<dbReference type="GO" id="GO:0006631">
    <property type="term" value="P:fatty acid metabolic process"/>
    <property type="evidence" value="ECO:0007669"/>
    <property type="project" value="TreeGrafter"/>
</dbReference>
<keyword evidence="6" id="KW-1185">Reference proteome</keyword>
<dbReference type="InterPro" id="IPR042099">
    <property type="entry name" value="ANL_N_sf"/>
</dbReference>
<organism evidence="5 6">
    <name type="scientific">Candidatus Acidiferrum panamense</name>
    <dbReference type="NCBI Taxonomy" id="2741543"/>
    <lineage>
        <taxon>Bacteria</taxon>
        <taxon>Pseudomonadati</taxon>
        <taxon>Acidobacteriota</taxon>
        <taxon>Terriglobia</taxon>
        <taxon>Candidatus Acidiferrales</taxon>
        <taxon>Candidatus Acidiferrum</taxon>
    </lineage>
</organism>
<feature type="non-terminal residue" evidence="5">
    <location>
        <position position="1"/>
    </location>
</feature>
<dbReference type="InterPro" id="IPR045851">
    <property type="entry name" value="AMP-bd_C_sf"/>
</dbReference>
<dbReference type="SUPFAM" id="SSF56801">
    <property type="entry name" value="Acetyl-CoA synthetase-like"/>
    <property type="match status" value="1"/>
</dbReference>
<feature type="domain" description="AMP-binding enzyme C-terminal" evidence="4">
    <location>
        <begin position="231"/>
        <end position="306"/>
    </location>
</feature>
<dbReference type="InterPro" id="IPR025110">
    <property type="entry name" value="AMP-bd_C"/>
</dbReference>
<sequence length="331" mass="35852">LLATALLWESLPTGPDDNVLVMTPLAHAMGLTTVLTALHQGATATVLRTFDPAAALDLIERFRCSHIGGVPAMLQFVVEEQSRRPRDLSSIRHAGAGGDTVSAALQRRFQDVFGIQLREGYGLTESCPVSFNSLGDIRIGSVGPPAPGVELRLVDRHSHDVPAGETGEILVRSSANCVGYWNDPDATARLFEDGWLHTGDLASRDEDGYYWFKGRLKQLIIRGGSNISPQEVEEALHQHPAVLEAGVVGAPHPIFGEVPMAGVALRAGHLVNEDQLRAHARTLLADYKVPARIFFLPELPKGLTGKVDRRSLRDILVAKPDLLQQRVVSGV</sequence>
<keyword evidence="2 5" id="KW-0436">Ligase</keyword>
<dbReference type="PANTHER" id="PTHR43201">
    <property type="entry name" value="ACYL-COA SYNTHETASE"/>
    <property type="match status" value="1"/>
</dbReference>
<dbReference type="CDD" id="cd04433">
    <property type="entry name" value="AFD_class_I"/>
    <property type="match status" value="1"/>
</dbReference>
<dbReference type="Gene3D" id="3.40.50.12780">
    <property type="entry name" value="N-terminal domain of ligase-like"/>
    <property type="match status" value="1"/>
</dbReference>
<accession>A0A7V8NUY6</accession>
<evidence type="ECO:0000259" key="3">
    <source>
        <dbReference type="Pfam" id="PF00501"/>
    </source>
</evidence>
<dbReference type="Proteomes" id="UP000567293">
    <property type="component" value="Unassembled WGS sequence"/>
</dbReference>
<protein>
    <submittedName>
        <fullName evidence="5">Long-chain fatty acid--CoA ligase</fullName>
    </submittedName>
</protein>
<dbReference type="Pfam" id="PF13193">
    <property type="entry name" value="AMP-binding_C"/>
    <property type="match status" value="1"/>
</dbReference>
<dbReference type="GO" id="GO:0031956">
    <property type="term" value="F:medium-chain fatty acid-CoA ligase activity"/>
    <property type="evidence" value="ECO:0007669"/>
    <property type="project" value="TreeGrafter"/>
</dbReference>
<evidence type="ECO:0000313" key="5">
    <source>
        <dbReference type="EMBL" id="MBA0087993.1"/>
    </source>
</evidence>